<keyword evidence="4" id="KW-1185">Reference proteome</keyword>
<evidence type="ECO:0000259" key="2">
    <source>
        <dbReference type="Pfam" id="PF04466"/>
    </source>
</evidence>
<dbReference type="Proteomes" id="UP000221937">
    <property type="component" value="Segment"/>
</dbReference>
<organism evidence="3 4">
    <name type="scientific">Bacillus phage vB_BtS_BMBtp14</name>
    <dbReference type="NCBI Taxonomy" id="1868826"/>
    <lineage>
        <taxon>Viruses</taxon>
        <taxon>Duplodnaviria</taxon>
        <taxon>Heunggongvirae</taxon>
        <taxon>Uroviricota</taxon>
        <taxon>Caudoviricetes</taxon>
        <taxon>Skryabinvirinae</taxon>
        <taxon>Bembunaquatrovirus</taxon>
        <taxon>Bembunaquatrovirus BMBtp14</taxon>
    </lineage>
</organism>
<dbReference type="EMBL" id="KX190833">
    <property type="protein sequence ID" value="ANT40015.1"/>
    <property type="molecule type" value="Genomic_DNA"/>
</dbReference>
<proteinExistence type="predicted"/>
<dbReference type="Gene3D" id="3.30.420.240">
    <property type="match status" value="1"/>
</dbReference>
<feature type="region of interest" description="Disordered" evidence="1">
    <location>
        <begin position="476"/>
        <end position="495"/>
    </location>
</feature>
<gene>
    <name evidence="3" type="ORF">BMBtpLA2_55</name>
</gene>
<evidence type="ECO:0000256" key="1">
    <source>
        <dbReference type="SAM" id="MobiDB-lite"/>
    </source>
</evidence>
<dbReference type="Gene3D" id="3.40.50.300">
    <property type="entry name" value="P-loop containing nucleotide triphosphate hydrolases"/>
    <property type="match status" value="1"/>
</dbReference>
<evidence type="ECO:0000313" key="4">
    <source>
        <dbReference type="Proteomes" id="UP000221937"/>
    </source>
</evidence>
<dbReference type="SUPFAM" id="SSF52540">
    <property type="entry name" value="P-loop containing nucleoside triphosphate hydrolases"/>
    <property type="match status" value="1"/>
</dbReference>
<name>A0A1B1P7D5_9CAUD</name>
<accession>A0A1B1P7D5</accession>
<reference evidence="3 4" key="1">
    <citation type="submission" date="2016-05" db="EMBL/GenBank/DDBJ databases">
        <title>Undiscovered low abundance phages are ubiquitous in bacterial genomes.</title>
        <authorList>
            <person name="Dong Z."/>
            <person name="Liu H."/>
            <person name="Zheng J."/>
            <person name="Peng D."/>
        </authorList>
    </citation>
    <scope>NUCLEOTIDE SEQUENCE [LARGE SCALE GENOMIC DNA]</scope>
</reference>
<feature type="compositionally biased region" description="Basic residues" evidence="1">
    <location>
        <begin position="478"/>
        <end position="488"/>
    </location>
</feature>
<protein>
    <submittedName>
        <fullName evidence="3">Terminase B protein</fullName>
    </submittedName>
</protein>
<feature type="domain" description="Phage terminase large subunit N-terminal" evidence="2">
    <location>
        <begin position="61"/>
        <end position="248"/>
    </location>
</feature>
<dbReference type="Pfam" id="PF04466">
    <property type="entry name" value="Terminase_3"/>
    <property type="match status" value="1"/>
</dbReference>
<evidence type="ECO:0000313" key="3">
    <source>
        <dbReference type="EMBL" id="ANT40015.1"/>
    </source>
</evidence>
<sequence>MSVSNDVTTEEEVLQDIITQLLEIYVDDPVAFVEDILEVEPDPWQKEVLNDIANHSHVSVRSGQGVGKTAMESWICIWFLCCRPYPKIICTAPTKQQLYDVLWAEIAKWLNSSQVKDLLKWTKTKIYMKGFEDRWFATAKTATRPENMQGFHEDYMLFIADEASGIADDIMEAILGTLSGSENKLFMCGNPTKTSGVFFDSHNKDRALYKSHKVSSADSPRTSKKNIEMLKKKYGEGSDVYRVRVEGEFPRGEADAFISLETAEAARMREVYKVEVIENEEEESTVKEIIPDTAVVEIGCDVARFGSDETIIATRRGWKVLPLQVHHQRDTMYVSGLLVQEAKKYFSWCERTGKRIPIRIDDTGVGGGVTDRLKEVVAENDYPIDVIPINFASKGNAEYACIVSVMYGHFKDNCLEFVALPDDEDLIAQLSVRKYQINSDGRIKIEPKKAMKDRGLKSPDRAEAVVMAFAPFYPKVRDRSKRPQRNRKGREGKSA</sequence>
<dbReference type="InterPro" id="IPR035412">
    <property type="entry name" value="Terminase_L_N"/>
</dbReference>
<dbReference type="InterPro" id="IPR027417">
    <property type="entry name" value="P-loop_NTPase"/>
</dbReference>